<dbReference type="InterPro" id="IPR015813">
    <property type="entry name" value="Pyrv/PenolPyrv_kinase-like_dom"/>
</dbReference>
<evidence type="ECO:0000313" key="2">
    <source>
        <dbReference type="Proteomes" id="UP001142372"/>
    </source>
</evidence>
<dbReference type="PANTHER" id="PTHR42905:SF16">
    <property type="entry name" value="CARBOXYPHOSPHONOENOLPYRUVATE PHOSPHONOMUTASE-LIKE PROTEIN (AFU_ORTHOLOGUE AFUA_5G07230)"/>
    <property type="match status" value="1"/>
</dbReference>
<dbReference type="AlphaFoldDB" id="A0A9W6HDU7"/>
<gene>
    <name evidence="1" type="ORF">GCM10017584_38320</name>
</gene>
<dbReference type="EMBL" id="BSEN01000015">
    <property type="protein sequence ID" value="GLJ78258.1"/>
    <property type="molecule type" value="Genomic_DNA"/>
</dbReference>
<sequence length="268" mass="27973">MTFRELHFEDELLLLPNAWDVGSALAFAAAGFPAIGTTSFGVNASAGQPDAAGASRDATVALVGRISSLPVYISADIEDGYSDDPGEVADLVAGLDVDGVNIEDSADGRLVDPAVLAAKIVAIKRAAPQVFVNARVDSYWFHEDDTVAAVLERAKAYADAGADGIFIPGAADPATLEQLTAGIPLPVNVLVVPSLTLDDLKNLGIRRVSTGSLPYRAAIDAAVDVARAVRDRRDVLTATSYDESQQRLVDFASRAKRGVAGSPRTPAT</sequence>
<dbReference type="PANTHER" id="PTHR42905">
    <property type="entry name" value="PHOSPHOENOLPYRUVATE CARBOXYLASE"/>
    <property type="match status" value="1"/>
</dbReference>
<dbReference type="InterPro" id="IPR040442">
    <property type="entry name" value="Pyrv_kinase-like_dom_sf"/>
</dbReference>
<dbReference type="SUPFAM" id="SSF51621">
    <property type="entry name" value="Phosphoenolpyruvate/pyruvate domain"/>
    <property type="match status" value="1"/>
</dbReference>
<evidence type="ECO:0000313" key="1">
    <source>
        <dbReference type="EMBL" id="GLJ78258.1"/>
    </source>
</evidence>
<organism evidence="1 2">
    <name type="scientific">Leifsonia poae</name>
    <dbReference type="NCBI Taxonomy" id="110933"/>
    <lineage>
        <taxon>Bacteria</taxon>
        <taxon>Bacillati</taxon>
        <taxon>Actinomycetota</taxon>
        <taxon>Actinomycetes</taxon>
        <taxon>Micrococcales</taxon>
        <taxon>Microbacteriaceae</taxon>
        <taxon>Leifsonia</taxon>
    </lineage>
</organism>
<accession>A0A9W6HDU7</accession>
<dbReference type="GO" id="GO:0003824">
    <property type="term" value="F:catalytic activity"/>
    <property type="evidence" value="ECO:0007669"/>
    <property type="project" value="InterPro"/>
</dbReference>
<name>A0A9W6HDU7_9MICO</name>
<proteinExistence type="predicted"/>
<evidence type="ECO:0008006" key="3">
    <source>
        <dbReference type="Google" id="ProtNLM"/>
    </source>
</evidence>
<reference evidence="1" key="1">
    <citation type="journal article" date="2014" name="Int. J. Syst. Evol. Microbiol.">
        <title>Complete genome sequence of Corynebacterium casei LMG S-19264T (=DSM 44701T), isolated from a smear-ripened cheese.</title>
        <authorList>
            <consortium name="US DOE Joint Genome Institute (JGI-PGF)"/>
            <person name="Walter F."/>
            <person name="Albersmeier A."/>
            <person name="Kalinowski J."/>
            <person name="Ruckert C."/>
        </authorList>
    </citation>
    <scope>NUCLEOTIDE SEQUENCE</scope>
    <source>
        <strain evidence="1">VKM Ac-1401</strain>
    </source>
</reference>
<protein>
    <recommendedName>
        <fullName evidence="3">Isocitrate lyase/phosphoenolpyruvate mutase family protein</fullName>
    </recommendedName>
</protein>
<reference evidence="1" key="2">
    <citation type="submission" date="2023-01" db="EMBL/GenBank/DDBJ databases">
        <authorList>
            <person name="Sun Q."/>
            <person name="Evtushenko L."/>
        </authorList>
    </citation>
    <scope>NUCLEOTIDE SEQUENCE</scope>
    <source>
        <strain evidence="1">VKM Ac-1401</strain>
    </source>
</reference>
<dbReference type="Pfam" id="PF13714">
    <property type="entry name" value="PEP_mutase"/>
    <property type="match status" value="1"/>
</dbReference>
<keyword evidence="2" id="KW-1185">Reference proteome</keyword>
<dbReference type="Proteomes" id="UP001142372">
    <property type="component" value="Unassembled WGS sequence"/>
</dbReference>
<dbReference type="Gene3D" id="3.20.20.60">
    <property type="entry name" value="Phosphoenolpyruvate-binding domains"/>
    <property type="match status" value="1"/>
</dbReference>
<dbReference type="RefSeq" id="WP_271178845.1">
    <property type="nucleotide sequence ID" value="NZ_BAAAJO010000003.1"/>
</dbReference>
<dbReference type="CDD" id="cd00377">
    <property type="entry name" value="ICL_PEPM"/>
    <property type="match status" value="1"/>
</dbReference>
<comment type="caution">
    <text evidence="1">The sequence shown here is derived from an EMBL/GenBank/DDBJ whole genome shotgun (WGS) entry which is preliminary data.</text>
</comment>
<dbReference type="InterPro" id="IPR039556">
    <property type="entry name" value="ICL/PEPM"/>
</dbReference>